<dbReference type="InterPro" id="IPR020004">
    <property type="entry name" value="UDP-GlcNAc_Epase"/>
</dbReference>
<dbReference type="Pfam" id="PF02350">
    <property type="entry name" value="Epimerase_2"/>
    <property type="match status" value="1"/>
</dbReference>
<proteinExistence type="predicted"/>
<dbReference type="STRING" id="1499967.U27_05221"/>
<dbReference type="InterPro" id="IPR029767">
    <property type="entry name" value="WecB-like"/>
</dbReference>
<reference evidence="2" key="1">
    <citation type="journal article" date="2015" name="PeerJ">
        <title>First genomic representation of candidate bacterial phylum KSB3 points to enhanced environmental sensing as a trigger of wastewater bulking.</title>
        <authorList>
            <person name="Sekiguchi Y."/>
            <person name="Ohashi A."/>
            <person name="Parks D.H."/>
            <person name="Yamauchi T."/>
            <person name="Tyson G.W."/>
            <person name="Hugenholtz P."/>
        </authorList>
    </citation>
    <scope>NUCLEOTIDE SEQUENCE [LARGE SCALE GENOMIC DNA]</scope>
</reference>
<dbReference type="InterPro" id="IPR003331">
    <property type="entry name" value="UDP_GlcNAc_Epimerase_2_dom"/>
</dbReference>
<organism evidence="2">
    <name type="scientific">Vecturithrix granuli</name>
    <dbReference type="NCBI Taxonomy" id="1499967"/>
    <lineage>
        <taxon>Bacteria</taxon>
        <taxon>Candidatus Moduliflexota</taxon>
        <taxon>Candidatus Vecturitrichia</taxon>
        <taxon>Candidatus Vecturitrichales</taxon>
        <taxon>Candidatus Vecturitrichaceae</taxon>
        <taxon>Candidatus Vecturithrix</taxon>
    </lineage>
</organism>
<keyword evidence="3" id="KW-1185">Reference proteome</keyword>
<dbReference type="HOGENOM" id="CLU_061127_0_0_0"/>
<protein>
    <submittedName>
        <fullName evidence="2">UDP-N-acetylglucosamine 2-epimerase</fullName>
    </submittedName>
</protein>
<dbReference type="CDD" id="cd03786">
    <property type="entry name" value="GTB_UDP-GlcNAc_2-Epimerase"/>
    <property type="match status" value="1"/>
</dbReference>
<evidence type="ECO:0000313" key="3">
    <source>
        <dbReference type="Proteomes" id="UP000030661"/>
    </source>
</evidence>
<name>A0A081C0Z3_VECG1</name>
<dbReference type="EMBL" id="DF820467">
    <property type="protein sequence ID" value="GAK58248.1"/>
    <property type="molecule type" value="Genomic_DNA"/>
</dbReference>
<evidence type="ECO:0000259" key="1">
    <source>
        <dbReference type="Pfam" id="PF02350"/>
    </source>
</evidence>
<dbReference type="SUPFAM" id="SSF53756">
    <property type="entry name" value="UDP-Glycosyltransferase/glycogen phosphorylase"/>
    <property type="match status" value="1"/>
</dbReference>
<dbReference type="eggNOG" id="COG0381">
    <property type="taxonomic scope" value="Bacteria"/>
</dbReference>
<evidence type="ECO:0000313" key="2">
    <source>
        <dbReference type="EMBL" id="GAK58248.1"/>
    </source>
</evidence>
<accession>A0A081C0Z3</accession>
<gene>
    <name evidence="2" type="ORF">U27_05221</name>
</gene>
<dbReference type="PANTHER" id="PTHR43174">
    <property type="entry name" value="UDP-N-ACETYLGLUCOSAMINE 2-EPIMERASE"/>
    <property type="match status" value="1"/>
</dbReference>
<dbReference type="AlphaFoldDB" id="A0A081C0Z3"/>
<dbReference type="PANTHER" id="PTHR43174:SF3">
    <property type="entry name" value="UDP-N-ACETYLGLUCOSAMINE 2-EPIMERASE"/>
    <property type="match status" value="1"/>
</dbReference>
<dbReference type="GO" id="GO:0004553">
    <property type="term" value="F:hydrolase activity, hydrolyzing O-glycosyl compounds"/>
    <property type="evidence" value="ECO:0007669"/>
    <property type="project" value="InterPro"/>
</dbReference>
<sequence length="386" mass="42128">METRKICVIVINRANYGRVKSVLHAIQEHPGLELQLVVGSSMLLPCFGEAVNIVQEDGFPIHARVNFVVEGQTPATMAISAGLGIIELATVFENLQPDMVFVIADRYDALSAAVAAAYMNIPVAHLQGGEVSGSIDESVRHAITRLAHLHFPATQLSAERLIKMGEPPETVYHVGCPSLDLAHKALHIPLTTLPLNGTGHGQCQRVFNLTQPYLLVAQHPVTTEQQAAASQIKCTLHALLELQMPTILLKPNVDAGGRAMAQQIEAFCQFYRPEFLYLFTNFAPEDYIRILSGSACFIGNSSSALREGSFLGTPVVCVGNRQAGRERSPNVIDVEYDCDEIVAAVRKQLAHGRYERDLMYGDGHASQRIVDILATAKINLQKTLSL</sequence>
<dbReference type="Proteomes" id="UP000030661">
    <property type="component" value="Unassembled WGS sequence"/>
</dbReference>
<dbReference type="GO" id="GO:0006047">
    <property type="term" value="P:UDP-N-acetylglucosamine metabolic process"/>
    <property type="evidence" value="ECO:0007669"/>
    <property type="project" value="InterPro"/>
</dbReference>
<dbReference type="NCBIfam" id="TIGR03568">
    <property type="entry name" value="NeuC_NnaA"/>
    <property type="match status" value="1"/>
</dbReference>
<feature type="domain" description="UDP-N-acetylglucosamine 2-epimerase" evidence="1">
    <location>
        <begin position="25"/>
        <end position="373"/>
    </location>
</feature>
<dbReference type="Gene3D" id="3.40.50.2000">
    <property type="entry name" value="Glycogen Phosphorylase B"/>
    <property type="match status" value="2"/>
</dbReference>